<gene>
    <name evidence="3" type="ORF">ACFFJ2_16305</name>
</gene>
<reference evidence="3 4" key="1">
    <citation type="submission" date="2024-09" db="EMBL/GenBank/DDBJ databases">
        <authorList>
            <person name="Sun Q."/>
            <person name="Mori K."/>
        </authorList>
    </citation>
    <scope>NUCLEOTIDE SEQUENCE [LARGE SCALE GENOMIC DNA]</scope>
    <source>
        <strain evidence="3 4">CCM 8543</strain>
    </source>
</reference>
<dbReference type="Proteomes" id="UP001589755">
    <property type="component" value="Unassembled WGS sequence"/>
</dbReference>
<proteinExistence type="predicted"/>
<evidence type="ECO:0000256" key="2">
    <source>
        <dbReference type="SAM" id="SignalP"/>
    </source>
</evidence>
<evidence type="ECO:0000313" key="4">
    <source>
        <dbReference type="Proteomes" id="UP001589755"/>
    </source>
</evidence>
<keyword evidence="2" id="KW-0732">Signal</keyword>
<dbReference type="RefSeq" id="WP_261522536.1">
    <property type="nucleotide sequence ID" value="NZ_JAODNW010000030.1"/>
</dbReference>
<keyword evidence="4" id="KW-1185">Reference proteome</keyword>
<evidence type="ECO:0000256" key="1">
    <source>
        <dbReference type="SAM" id="MobiDB-lite"/>
    </source>
</evidence>
<feature type="chain" id="PRO_5045848150" evidence="2">
    <location>
        <begin position="21"/>
        <end position="142"/>
    </location>
</feature>
<name>A0ABV6DBD4_9HYPH</name>
<feature type="region of interest" description="Disordered" evidence="1">
    <location>
        <begin position="106"/>
        <end position="126"/>
    </location>
</feature>
<dbReference type="Pfam" id="PF04214">
    <property type="entry name" value="DUF411"/>
    <property type="match status" value="1"/>
</dbReference>
<organism evidence="3 4">
    <name type="scientific">Chelativorans intermedius</name>
    <dbReference type="NCBI Taxonomy" id="515947"/>
    <lineage>
        <taxon>Bacteria</taxon>
        <taxon>Pseudomonadati</taxon>
        <taxon>Pseudomonadota</taxon>
        <taxon>Alphaproteobacteria</taxon>
        <taxon>Hyphomicrobiales</taxon>
        <taxon>Phyllobacteriaceae</taxon>
        <taxon>Chelativorans</taxon>
    </lineage>
</organism>
<dbReference type="EMBL" id="JBHLXD010000034">
    <property type="protein sequence ID" value="MFC0209964.1"/>
    <property type="molecule type" value="Genomic_DNA"/>
</dbReference>
<protein>
    <submittedName>
        <fullName evidence="3">DUF411 domain-containing protein</fullName>
    </submittedName>
</protein>
<feature type="signal peptide" evidence="2">
    <location>
        <begin position="1"/>
        <end position="20"/>
    </location>
</feature>
<sequence>MRYLTLLTAVMGLTVSMAHAGMPTEGTLYKNPNCGCCDAYAEYLEENGFKITLQNTNDMAQIKKMADVPDALVGCHTMRIGNYVVEGLVPVDTLKRLLTEEPDIRGISLPGMPTGAPGMPGPKPEPFKIYTISAEPEVYAEE</sequence>
<accession>A0ABV6DBD4</accession>
<evidence type="ECO:0000313" key="3">
    <source>
        <dbReference type="EMBL" id="MFC0209964.1"/>
    </source>
</evidence>
<dbReference type="InterPro" id="IPR007332">
    <property type="entry name" value="DUF411"/>
</dbReference>
<comment type="caution">
    <text evidence="3">The sequence shown here is derived from an EMBL/GenBank/DDBJ whole genome shotgun (WGS) entry which is preliminary data.</text>
</comment>